<feature type="coiled-coil region" evidence="1">
    <location>
        <begin position="26"/>
        <end position="67"/>
    </location>
</feature>
<gene>
    <name evidence="2" type="ORF">PXK24_21520</name>
</gene>
<evidence type="ECO:0000256" key="1">
    <source>
        <dbReference type="SAM" id="Coils"/>
    </source>
</evidence>
<evidence type="ECO:0000313" key="2">
    <source>
        <dbReference type="EMBL" id="MDE4168251.1"/>
    </source>
</evidence>
<evidence type="ECO:0000313" key="3">
    <source>
        <dbReference type="Proteomes" id="UP001218364"/>
    </source>
</evidence>
<accession>A0ABD4XFF2</accession>
<organism evidence="2 3">
    <name type="scientific">Phaeobacter gallaeciensis</name>
    <dbReference type="NCBI Taxonomy" id="60890"/>
    <lineage>
        <taxon>Bacteria</taxon>
        <taxon>Pseudomonadati</taxon>
        <taxon>Pseudomonadota</taxon>
        <taxon>Alphaproteobacteria</taxon>
        <taxon>Rhodobacterales</taxon>
        <taxon>Roseobacteraceae</taxon>
        <taxon>Phaeobacter</taxon>
    </lineage>
</organism>
<proteinExistence type="predicted"/>
<name>A0ABD4XFF2_9RHOB</name>
<sequence length="74" mass="8593">MFTQRFEEMPEANRLEMLVDMLRYENAAQATLIQKLEGEIASLQAEVNCAREDADKLQQVLDMQNARSFRKLNS</sequence>
<dbReference type="Proteomes" id="UP001218364">
    <property type="component" value="Unassembled WGS sequence"/>
</dbReference>
<dbReference type="AlphaFoldDB" id="A0ABD4XFF2"/>
<comment type="caution">
    <text evidence="2">The sequence shown here is derived from an EMBL/GenBank/DDBJ whole genome shotgun (WGS) entry which is preliminary data.</text>
</comment>
<keyword evidence="1" id="KW-0175">Coiled coil</keyword>
<reference evidence="2 3" key="1">
    <citation type="submission" date="2023-02" db="EMBL/GenBank/DDBJ databases">
        <title>Population genomics of bacteria associated with diatom.</title>
        <authorList>
            <person name="Xie J."/>
            <person name="Wang H."/>
        </authorList>
    </citation>
    <scope>NUCLEOTIDE SEQUENCE [LARGE SCALE GENOMIC DNA]</scope>
    <source>
        <strain evidence="2 3">PT47_8</strain>
    </source>
</reference>
<protein>
    <submittedName>
        <fullName evidence="2">Uncharacterized protein</fullName>
    </submittedName>
</protein>
<dbReference type="RefSeq" id="WP_274840373.1">
    <property type="nucleotide sequence ID" value="NZ_JARCJF010000035.1"/>
</dbReference>
<dbReference type="EMBL" id="JARCJK010000035">
    <property type="protein sequence ID" value="MDE4168251.1"/>
    <property type="molecule type" value="Genomic_DNA"/>
</dbReference>